<keyword evidence="3" id="KW-1185">Reference proteome</keyword>
<comment type="caution">
    <text evidence="2">The sequence shown here is derived from an EMBL/GenBank/DDBJ whole genome shotgun (WGS) entry which is preliminary data.</text>
</comment>
<feature type="signal peptide" evidence="1">
    <location>
        <begin position="1"/>
        <end position="15"/>
    </location>
</feature>
<dbReference type="Proteomes" id="UP000216998">
    <property type="component" value="Unassembled WGS sequence"/>
</dbReference>
<dbReference type="AlphaFoldDB" id="A0A255Z4U5"/>
<sequence>MVWIVLLLATTPAHAADPRAAEIMEAFEKLCIEPKMGQAGDLDESRYTIRAAQALVPHLMPEKASIFKNFRIVIANNTNANMFVFEDERRNCVIQVQEADEADIQDAFASILAAFRARDQVQEIDSVQQTIPRAGRLLTAKMWMFGTQKGQMTLGIITSPTQVGHFQHHLNFGPAE</sequence>
<keyword evidence="1" id="KW-0732">Signal</keyword>
<accession>A0A255Z4U5</accession>
<gene>
    <name evidence="2" type="ORF">CHU95_04430</name>
</gene>
<feature type="chain" id="PRO_5012581200" evidence="1">
    <location>
        <begin position="16"/>
        <end position="176"/>
    </location>
</feature>
<dbReference type="EMBL" id="NOXU01000022">
    <property type="protein sequence ID" value="OYQ36476.1"/>
    <property type="molecule type" value="Genomic_DNA"/>
</dbReference>
<proteinExistence type="predicted"/>
<evidence type="ECO:0000313" key="3">
    <source>
        <dbReference type="Proteomes" id="UP000216998"/>
    </source>
</evidence>
<name>A0A255Z4U5_9PROT</name>
<organism evidence="2 3">
    <name type="scientific">Niveispirillum lacus</name>
    <dbReference type="NCBI Taxonomy" id="1981099"/>
    <lineage>
        <taxon>Bacteria</taxon>
        <taxon>Pseudomonadati</taxon>
        <taxon>Pseudomonadota</taxon>
        <taxon>Alphaproteobacteria</taxon>
        <taxon>Rhodospirillales</taxon>
        <taxon>Azospirillaceae</taxon>
        <taxon>Niveispirillum</taxon>
    </lineage>
</organism>
<protein>
    <submittedName>
        <fullName evidence="2">Uncharacterized protein</fullName>
    </submittedName>
</protein>
<reference evidence="2 3" key="1">
    <citation type="submission" date="2017-07" db="EMBL/GenBank/DDBJ databases">
        <title>Niveispirillum cyanobacteriorum sp. nov., isolated from cyanobacterial aggregates in a eutrophic lake.</title>
        <authorList>
            <person name="Cai H."/>
        </authorList>
    </citation>
    <scope>NUCLEOTIDE SEQUENCE [LARGE SCALE GENOMIC DNA]</scope>
    <source>
        <strain evidence="3">TH1-14</strain>
    </source>
</reference>
<evidence type="ECO:0000256" key="1">
    <source>
        <dbReference type="SAM" id="SignalP"/>
    </source>
</evidence>
<evidence type="ECO:0000313" key="2">
    <source>
        <dbReference type="EMBL" id="OYQ36476.1"/>
    </source>
</evidence>